<evidence type="ECO:0000313" key="3">
    <source>
        <dbReference type="EMBL" id="WFD03087.1"/>
    </source>
</evidence>
<keyword evidence="2" id="KW-0472">Membrane</keyword>
<dbReference type="EMBL" id="CP119936">
    <property type="protein sequence ID" value="WFD03087.1"/>
    <property type="molecule type" value="Genomic_DNA"/>
</dbReference>
<keyword evidence="2" id="KW-1133">Transmembrane helix</keyword>
<evidence type="ECO:0000256" key="1">
    <source>
        <dbReference type="SAM" id="MobiDB-lite"/>
    </source>
</evidence>
<protein>
    <submittedName>
        <fullName evidence="3">Uncharacterized protein</fullName>
    </submittedName>
</protein>
<evidence type="ECO:0000256" key="2">
    <source>
        <dbReference type="SAM" id="Phobius"/>
    </source>
</evidence>
<keyword evidence="4" id="KW-1185">Reference proteome</keyword>
<dbReference type="InterPro" id="IPR013920">
    <property type="entry name" value="DUF1774_fun"/>
</dbReference>
<feature type="transmembrane region" description="Helical" evidence="2">
    <location>
        <begin position="52"/>
        <end position="76"/>
    </location>
</feature>
<dbReference type="PANTHER" id="PTHR37992">
    <property type="entry name" value="EXPRESSED PROTEIN"/>
    <property type="match status" value="1"/>
</dbReference>
<sequence length="355" mass="39989">MPREEEERLLPREPAATPQPQGERSQHDPSHEEEEDETPYLPLNPKERRSLVFLQMNTPLSVLFCIVAGIVGVMIVPSINDVFNSHPTLLTAAPKMFLGYMFVLFMFQVGFLENYLMAVWFILFVLDTPTSTAIGCYVLGGVAVLSLVNFVVLRAEYRPRWVHPFELFLVHIPNKLMTVLVIYQLFWQQLFLDNNWVRDPWRGYDHLSDSLLFSIIVEILLGILLSVWIGMNTDVSVYLASMYLDASVLGLKSIPVLGPRSRPFSLTIVMFISMGVRTIALVVPGMLKHRFLVICHAHPGGRHAHEVEVEVPPSREQGELNAAYDREPPALEGVTVHRPDPTYGSLGARAPSSST</sequence>
<dbReference type="Proteomes" id="UP001214603">
    <property type="component" value="Chromosome 3"/>
</dbReference>
<keyword evidence="2" id="KW-0812">Transmembrane</keyword>
<dbReference type="AlphaFoldDB" id="A0AAF0E3Y4"/>
<feature type="transmembrane region" description="Helical" evidence="2">
    <location>
        <begin position="132"/>
        <end position="153"/>
    </location>
</feature>
<feature type="region of interest" description="Disordered" evidence="1">
    <location>
        <begin position="317"/>
        <end position="355"/>
    </location>
</feature>
<feature type="transmembrane region" description="Helical" evidence="2">
    <location>
        <begin position="264"/>
        <end position="283"/>
    </location>
</feature>
<feature type="transmembrane region" description="Helical" evidence="2">
    <location>
        <begin position="237"/>
        <end position="258"/>
    </location>
</feature>
<feature type="compositionally biased region" description="Basic and acidic residues" evidence="1">
    <location>
        <begin position="1"/>
        <end position="11"/>
    </location>
</feature>
<feature type="region of interest" description="Disordered" evidence="1">
    <location>
        <begin position="1"/>
        <end position="43"/>
    </location>
</feature>
<feature type="compositionally biased region" description="Basic and acidic residues" evidence="1">
    <location>
        <begin position="324"/>
        <end position="340"/>
    </location>
</feature>
<proteinExistence type="predicted"/>
<accession>A0AAF0E3Y4</accession>
<reference evidence="3" key="1">
    <citation type="submission" date="2023-03" db="EMBL/GenBank/DDBJ databases">
        <title>Mating type loci evolution in Malassezia.</title>
        <authorList>
            <person name="Coelho M.A."/>
        </authorList>
    </citation>
    <scope>NUCLEOTIDE SEQUENCE</scope>
    <source>
        <strain evidence="3">CBS 7876</strain>
    </source>
</reference>
<evidence type="ECO:0000313" key="4">
    <source>
        <dbReference type="Proteomes" id="UP001214603"/>
    </source>
</evidence>
<feature type="transmembrane region" description="Helical" evidence="2">
    <location>
        <begin position="165"/>
        <end position="186"/>
    </location>
</feature>
<name>A0AAF0E3Y4_9BASI</name>
<organism evidence="3 4">
    <name type="scientific">Malassezia obtusa</name>
    <dbReference type="NCBI Taxonomy" id="76774"/>
    <lineage>
        <taxon>Eukaryota</taxon>
        <taxon>Fungi</taxon>
        <taxon>Dikarya</taxon>
        <taxon>Basidiomycota</taxon>
        <taxon>Ustilaginomycotina</taxon>
        <taxon>Malasseziomycetes</taxon>
        <taxon>Malasseziales</taxon>
        <taxon>Malasseziaceae</taxon>
        <taxon>Malassezia</taxon>
    </lineage>
</organism>
<dbReference type="PANTHER" id="PTHR37992:SF1">
    <property type="entry name" value="DUF1774-DOMAIN-CONTAINING PROTEIN"/>
    <property type="match status" value="1"/>
</dbReference>
<feature type="transmembrane region" description="Helical" evidence="2">
    <location>
        <begin position="97"/>
        <end position="126"/>
    </location>
</feature>
<gene>
    <name evidence="3" type="ORF">MOBT1_001776</name>
</gene>
<feature type="transmembrane region" description="Helical" evidence="2">
    <location>
        <begin position="211"/>
        <end position="230"/>
    </location>
</feature>